<dbReference type="InterPro" id="IPR007698">
    <property type="entry name" value="AlaDH/PNT_NAD(H)-bd"/>
</dbReference>
<keyword evidence="3" id="KW-0547">Nucleotide-binding</keyword>
<evidence type="ECO:0000256" key="5">
    <source>
        <dbReference type="ARBA" id="ARBA00022967"/>
    </source>
</evidence>
<organism evidence="10 11">
    <name type="scientific">Piscirickettsia litoralis</name>
    <dbReference type="NCBI Taxonomy" id="1891921"/>
    <lineage>
        <taxon>Bacteria</taxon>
        <taxon>Pseudomonadati</taxon>
        <taxon>Pseudomonadota</taxon>
        <taxon>Gammaproteobacteria</taxon>
        <taxon>Thiotrichales</taxon>
        <taxon>Piscirickettsiaceae</taxon>
        <taxon>Piscirickettsia</taxon>
    </lineage>
</organism>
<dbReference type="SMART" id="SM01003">
    <property type="entry name" value="AlaDh_PNT_N"/>
    <property type="match status" value="1"/>
</dbReference>
<accession>A0ABX3AC56</accession>
<comment type="caution">
    <text evidence="10">The sequence shown here is derived from an EMBL/GenBank/DDBJ whole genome shotgun (WGS) entry which is preliminary data.</text>
</comment>
<dbReference type="SUPFAM" id="SSF51735">
    <property type="entry name" value="NAD(P)-binding Rossmann-fold domains"/>
    <property type="match status" value="1"/>
</dbReference>
<keyword evidence="5" id="KW-1278">Translocase</keyword>
<keyword evidence="11" id="KW-1185">Reference proteome</keyword>
<evidence type="ECO:0000313" key="11">
    <source>
        <dbReference type="Proteomes" id="UP000094329"/>
    </source>
</evidence>
<keyword evidence="6" id="KW-0520">NAD</keyword>
<dbReference type="SUPFAM" id="SSF52283">
    <property type="entry name" value="Formate/glycerate dehydrogenase catalytic domain-like"/>
    <property type="match status" value="1"/>
</dbReference>
<gene>
    <name evidence="10" type="ORF">BGC07_13490</name>
</gene>
<evidence type="ECO:0000256" key="4">
    <source>
        <dbReference type="ARBA" id="ARBA00022857"/>
    </source>
</evidence>
<evidence type="ECO:0000256" key="7">
    <source>
        <dbReference type="ARBA" id="ARBA00048202"/>
    </source>
</evidence>
<evidence type="ECO:0000259" key="9">
    <source>
        <dbReference type="SMART" id="SM01003"/>
    </source>
</evidence>
<dbReference type="Pfam" id="PF05222">
    <property type="entry name" value="AlaDh_PNT_N"/>
    <property type="match status" value="1"/>
</dbReference>
<proteinExistence type="predicted"/>
<dbReference type="Gene3D" id="3.40.50.720">
    <property type="entry name" value="NAD(P)-binding Rossmann-like Domain"/>
    <property type="match status" value="2"/>
</dbReference>
<comment type="catalytic activity">
    <reaction evidence="7">
        <text>NAD(+) + NADPH + H(+)(in) = NADH + NADP(+) + H(+)(out)</text>
        <dbReference type="Rhea" id="RHEA:47992"/>
        <dbReference type="ChEBI" id="CHEBI:15378"/>
        <dbReference type="ChEBI" id="CHEBI:57540"/>
        <dbReference type="ChEBI" id="CHEBI:57783"/>
        <dbReference type="ChEBI" id="CHEBI:57945"/>
        <dbReference type="ChEBI" id="CHEBI:58349"/>
        <dbReference type="EC" id="7.1.1.1"/>
    </reaction>
</comment>
<dbReference type="RefSeq" id="WP_069313520.1">
    <property type="nucleotide sequence ID" value="NZ_MDTU01000001.1"/>
</dbReference>
<name>A0ABX3AC56_9GAMM</name>
<sequence length="341" mass="36575">MKDQYNILIMRESRPGEHRVGLVPASVAYLIEKGHRIILEAGAGQKAGFPDADYQACGATIRPQAHDRQSMQALMTDIDLILRAKRPNQIRENLENTEITKGTIMVGALDPFEPNSNHVNAYKKQGIIAYSIDQLNVDKDHPMNILSAMSKLAGALAFEDALAKFSGHAKTVMVIGSGSAGISAMDAAVKLGVDVTVFLTNQAVAHSLQAKAVKTVVLEKNNLNTNQKVIAESAKHADIIITTARSSGQKAPVLIPESTLDQLKPGTVVIDLALSEGGNVAGSAHDQTIERDNGVLLVNQSAYPKVTPKEASIAWSDANQHFVDALCDHTMQSVLSVCRIS</sequence>
<dbReference type="SMART" id="SM01002">
    <property type="entry name" value="AlaDh_PNT_C"/>
    <property type="match status" value="1"/>
</dbReference>
<dbReference type="EMBL" id="MDTU01000001">
    <property type="protein sequence ID" value="ODN43724.1"/>
    <property type="molecule type" value="Genomic_DNA"/>
</dbReference>
<feature type="domain" description="Alanine dehydrogenase/pyridine nucleotide transhydrogenase N-terminal" evidence="9">
    <location>
        <begin position="8"/>
        <end position="153"/>
    </location>
</feature>
<dbReference type="InterPro" id="IPR036291">
    <property type="entry name" value="NAD(P)-bd_dom_sf"/>
</dbReference>
<evidence type="ECO:0000259" key="8">
    <source>
        <dbReference type="SMART" id="SM01002"/>
    </source>
</evidence>
<evidence type="ECO:0000313" key="10">
    <source>
        <dbReference type="EMBL" id="ODN43724.1"/>
    </source>
</evidence>
<dbReference type="PANTHER" id="PTHR10160">
    <property type="entry name" value="NAD(P) TRANSHYDROGENASE"/>
    <property type="match status" value="1"/>
</dbReference>
<evidence type="ECO:0000256" key="2">
    <source>
        <dbReference type="ARBA" id="ARBA00012943"/>
    </source>
</evidence>
<evidence type="ECO:0000256" key="1">
    <source>
        <dbReference type="ARBA" id="ARBA00003943"/>
    </source>
</evidence>
<dbReference type="InterPro" id="IPR007886">
    <property type="entry name" value="AlaDH/PNT_N"/>
</dbReference>
<dbReference type="Pfam" id="PF01262">
    <property type="entry name" value="AlaDh_PNT_C"/>
    <property type="match status" value="1"/>
</dbReference>
<comment type="function">
    <text evidence="1">The transhydrogenation between NADH and NADP is coupled to respiration and ATP hydrolysis and functions as a proton pump across the membrane.</text>
</comment>
<feature type="domain" description="Alanine dehydrogenase/pyridine nucleotide transhydrogenase NAD(H)-binding" evidence="8">
    <location>
        <begin position="155"/>
        <end position="299"/>
    </location>
</feature>
<evidence type="ECO:0000256" key="6">
    <source>
        <dbReference type="ARBA" id="ARBA00023027"/>
    </source>
</evidence>
<evidence type="ECO:0000256" key="3">
    <source>
        <dbReference type="ARBA" id="ARBA00022741"/>
    </source>
</evidence>
<reference evidence="10 11" key="1">
    <citation type="submission" date="2016-08" db="EMBL/GenBank/DDBJ databases">
        <title>Draft genome sequence of Candidatus Piscirickettsia litoralis, from seawater.</title>
        <authorList>
            <person name="Wan X."/>
            <person name="Lee A.J."/>
            <person name="Hou S."/>
            <person name="Donachie S.P."/>
        </authorList>
    </citation>
    <scope>NUCLEOTIDE SEQUENCE [LARGE SCALE GENOMIC DNA]</scope>
    <source>
        <strain evidence="10 11">Y2</strain>
    </source>
</reference>
<dbReference type="PANTHER" id="PTHR10160:SF19">
    <property type="entry name" value="PROTON-TRANSLOCATING NAD(P)(+) TRANSHYDROGENASE"/>
    <property type="match status" value="1"/>
</dbReference>
<keyword evidence="4" id="KW-0521">NADP</keyword>
<dbReference type="EC" id="7.1.1.1" evidence="2"/>
<protein>
    <recommendedName>
        <fullName evidence="2">proton-translocating NAD(P)(+) transhydrogenase</fullName>
        <ecNumber evidence="2">7.1.1.1</ecNumber>
    </recommendedName>
</protein>
<dbReference type="Proteomes" id="UP000094329">
    <property type="component" value="Unassembled WGS sequence"/>
</dbReference>